<dbReference type="PANTHER" id="PTHR15239:SF6">
    <property type="entry name" value="RIBOSOME QUALITY CONTROL COMPLEX SUBUNIT NEMF"/>
    <property type="match status" value="1"/>
</dbReference>
<organism evidence="2">
    <name type="scientific">mine drainage metagenome</name>
    <dbReference type="NCBI Taxonomy" id="410659"/>
    <lineage>
        <taxon>unclassified sequences</taxon>
        <taxon>metagenomes</taxon>
        <taxon>ecological metagenomes</taxon>
    </lineage>
</organism>
<dbReference type="GO" id="GO:1990112">
    <property type="term" value="C:RQC complex"/>
    <property type="evidence" value="ECO:0007669"/>
    <property type="project" value="TreeGrafter"/>
</dbReference>
<dbReference type="GO" id="GO:0043023">
    <property type="term" value="F:ribosomal large subunit binding"/>
    <property type="evidence" value="ECO:0007669"/>
    <property type="project" value="TreeGrafter"/>
</dbReference>
<comment type="caution">
    <text evidence="2">The sequence shown here is derived from an EMBL/GenBank/DDBJ whole genome shotgun (WGS) entry which is preliminary data.</text>
</comment>
<dbReference type="Gene3D" id="2.30.310.10">
    <property type="entry name" value="ibrinogen binding protein from staphylococcus aureus domain"/>
    <property type="match status" value="1"/>
</dbReference>
<reference evidence="2" key="1">
    <citation type="submission" date="2009-10" db="EMBL/GenBank/DDBJ databases">
        <title>Diversity of trophic interactions inside an arsenic-rich microbial ecosystem.</title>
        <authorList>
            <person name="Bertin P.N."/>
            <person name="Heinrich-Salmeron A."/>
            <person name="Pelletier E."/>
            <person name="Goulhen-Chollet F."/>
            <person name="Arsene-Ploetze F."/>
            <person name="Gallien S."/>
            <person name="Calteau A."/>
            <person name="Vallenet D."/>
            <person name="Casiot C."/>
            <person name="Chane-Woon-Ming B."/>
            <person name="Giloteaux L."/>
            <person name="Barakat M."/>
            <person name="Bonnefoy V."/>
            <person name="Bruneel O."/>
            <person name="Chandler M."/>
            <person name="Cleiss J."/>
            <person name="Duran R."/>
            <person name="Elbaz-Poulichet F."/>
            <person name="Fonknechten N."/>
            <person name="Lauga B."/>
            <person name="Mornico D."/>
            <person name="Ortet P."/>
            <person name="Schaeffer C."/>
            <person name="Siguier P."/>
            <person name="Alexander Thil Smith A."/>
            <person name="Van Dorsselaer A."/>
            <person name="Weissenbach J."/>
            <person name="Medigue C."/>
            <person name="Le Paslier D."/>
        </authorList>
    </citation>
    <scope>NUCLEOTIDE SEQUENCE</scope>
</reference>
<dbReference type="GO" id="GO:0000049">
    <property type="term" value="F:tRNA binding"/>
    <property type="evidence" value="ECO:0007669"/>
    <property type="project" value="TreeGrafter"/>
</dbReference>
<dbReference type="PANTHER" id="PTHR15239">
    <property type="entry name" value="NUCLEAR EXPORT MEDIATOR FACTOR NEMF"/>
    <property type="match status" value="1"/>
</dbReference>
<evidence type="ECO:0000259" key="1">
    <source>
        <dbReference type="Pfam" id="PF05670"/>
    </source>
</evidence>
<sequence>MFTDWLLLRRCALELLGALRGARCSAAAESFDQRLVLRFEGAGGARLLAAACFDPTPSVAFVSDLPLEERPGFGRVLRDRLIGTRVLEVSSRRNDRLLRLRMGTRSRFGVARYHDLILELVPRFGNALLLNEEGRIVAALQSFDATANARRTTIEGAPYEAPPLDERLRIPRTIARAYGDEGERVVAEIESSIEQLADLYVYRDREGRLLQAHLVALPMPDSLESREASLLALFAEMQARPHAKGSSQSAATRRERLLARIARRLAADERDAAQILERLREIGERESLRAAGEAIYAGLHERPPEARDELKGEARGYFERYRTLGLRAERLEPALARLHARIESARLLQWEASRVEPELLAEVQRSFENAFEPRADRTRARAPKAPKRVAPRELRPRPGLRILIGRSPEQNADLTFRIARPDDRWFHAKNIPGAHVVLQCDTEIDEDDAALGVAADCAALFSNASASAKVDVEYTRRKYVRKQRDGAPGLVFYTNARALIGIPERARAVLAATEGALRTPSNEG</sequence>
<dbReference type="GO" id="GO:0072344">
    <property type="term" value="P:rescue of stalled ribosome"/>
    <property type="evidence" value="ECO:0007669"/>
    <property type="project" value="TreeGrafter"/>
</dbReference>
<dbReference type="EMBL" id="CABL01000002">
    <property type="protein sequence ID" value="CBH74656.1"/>
    <property type="molecule type" value="Genomic_DNA"/>
</dbReference>
<dbReference type="Pfam" id="PF05833">
    <property type="entry name" value="NFACT_N"/>
    <property type="match status" value="1"/>
</dbReference>
<dbReference type="Pfam" id="PF05670">
    <property type="entry name" value="NFACT-R_1"/>
    <property type="match status" value="1"/>
</dbReference>
<feature type="domain" description="NFACT RNA-binding" evidence="1">
    <location>
        <begin position="401"/>
        <end position="485"/>
    </location>
</feature>
<protein>
    <recommendedName>
        <fullName evidence="1">NFACT RNA-binding domain-containing protein</fullName>
    </recommendedName>
</protein>
<dbReference type="InterPro" id="IPR051608">
    <property type="entry name" value="RQC_Subunit_NEMF"/>
</dbReference>
<dbReference type="InterPro" id="IPR008532">
    <property type="entry name" value="NFACT_RNA-bd"/>
</dbReference>
<gene>
    <name evidence="2" type="ORF">CARN1_1759</name>
</gene>
<dbReference type="AlphaFoldDB" id="E6PDX1"/>
<name>E6PDX1_9ZZZZ</name>
<accession>E6PDX1</accession>
<proteinExistence type="predicted"/>
<evidence type="ECO:0000313" key="2">
    <source>
        <dbReference type="EMBL" id="CBH74656.1"/>
    </source>
</evidence>